<evidence type="ECO:0000313" key="2">
    <source>
        <dbReference type="Proteomes" id="UP000004407"/>
    </source>
</evidence>
<comment type="caution">
    <text evidence="1">The sequence shown here is derived from an EMBL/GenBank/DDBJ whole genome shotgun (WGS) entry which is preliminary data.</text>
</comment>
<dbReference type="Proteomes" id="UP000004407">
    <property type="component" value="Unassembled WGS sequence"/>
</dbReference>
<proteinExistence type="predicted"/>
<organism evidence="1 2">
    <name type="scientific">Leyella stercorea DSM 18206</name>
    <dbReference type="NCBI Taxonomy" id="1002367"/>
    <lineage>
        <taxon>Bacteria</taxon>
        <taxon>Pseudomonadati</taxon>
        <taxon>Bacteroidota</taxon>
        <taxon>Bacteroidia</taxon>
        <taxon>Bacteroidales</taxon>
        <taxon>Prevotellaceae</taxon>
        <taxon>Leyella</taxon>
    </lineage>
</organism>
<sequence>MLATTDADNILPPLAMIAFRILKIIMRAKAVCKGIIHLGLHRTDGTDAFDTLYIGCEKFPQHDLYPIAIGGVR</sequence>
<dbReference type="EMBL" id="AFZZ01000192">
    <property type="protein sequence ID" value="EHJ38015.1"/>
    <property type="molecule type" value="Genomic_DNA"/>
</dbReference>
<name>G6B026_9BACT</name>
<dbReference type="PATRIC" id="fig|1002367.3.peg.1806"/>
<accession>G6B026</accession>
<gene>
    <name evidence="1" type="ORF">HMPREF0673_02243</name>
</gene>
<protein>
    <submittedName>
        <fullName evidence="1">Uncharacterized protein</fullName>
    </submittedName>
</protein>
<reference evidence="1 2" key="1">
    <citation type="submission" date="2011-08" db="EMBL/GenBank/DDBJ databases">
        <authorList>
            <person name="Weinstock G."/>
            <person name="Sodergren E."/>
            <person name="Clifton S."/>
            <person name="Fulton L."/>
            <person name="Fulton B."/>
            <person name="Courtney L."/>
            <person name="Fronick C."/>
            <person name="Harrison M."/>
            <person name="Strong C."/>
            <person name="Farmer C."/>
            <person name="Delahaunty K."/>
            <person name="Markovic C."/>
            <person name="Hall O."/>
            <person name="Minx P."/>
            <person name="Tomlinson C."/>
            <person name="Mitreva M."/>
            <person name="Hou S."/>
            <person name="Chen J."/>
            <person name="Wollam A."/>
            <person name="Pepin K.H."/>
            <person name="Johnson M."/>
            <person name="Bhonagiri V."/>
            <person name="Zhang X."/>
            <person name="Suruliraj S."/>
            <person name="Warren W."/>
            <person name="Chinwalla A."/>
            <person name="Mardis E.R."/>
            <person name="Wilson R.K."/>
        </authorList>
    </citation>
    <scope>NUCLEOTIDE SEQUENCE [LARGE SCALE GENOMIC DNA]</scope>
    <source>
        <strain evidence="1 2">DSM 18206</strain>
    </source>
</reference>
<dbReference type="HOGENOM" id="CLU_2701750_0_0_10"/>
<dbReference type="AlphaFoldDB" id="G6B026"/>
<evidence type="ECO:0000313" key="1">
    <source>
        <dbReference type="EMBL" id="EHJ38015.1"/>
    </source>
</evidence>